<dbReference type="AlphaFoldDB" id="A0A0M4EDC9"/>
<dbReference type="InterPro" id="IPR001353">
    <property type="entry name" value="Proteasome_sua/b"/>
</dbReference>
<keyword evidence="4" id="KW-1185">Reference proteome</keyword>
<gene>
    <name evidence="3" type="ORF">Dbus_chr2Rg1481</name>
</gene>
<dbReference type="STRING" id="30019.A0A0M4EDC9"/>
<dbReference type="Pfam" id="PF00227">
    <property type="entry name" value="Proteasome"/>
    <property type="match status" value="1"/>
</dbReference>
<dbReference type="InterPro" id="IPR029055">
    <property type="entry name" value="Ntn_hydrolases_N"/>
</dbReference>
<dbReference type="PANTHER" id="PTHR11599">
    <property type="entry name" value="PROTEASOME SUBUNIT ALPHA/BETA"/>
    <property type="match status" value="1"/>
</dbReference>
<dbReference type="GO" id="GO:0051603">
    <property type="term" value="P:proteolysis involved in protein catabolic process"/>
    <property type="evidence" value="ECO:0007669"/>
    <property type="project" value="InterPro"/>
</dbReference>
<evidence type="ECO:0000313" key="4">
    <source>
        <dbReference type="Proteomes" id="UP000494163"/>
    </source>
</evidence>
<name>A0A0M4EDC9_DROBS</name>
<dbReference type="InterPro" id="IPR023332">
    <property type="entry name" value="Proteasome_alpha-type"/>
</dbReference>
<dbReference type="InterPro" id="IPR050115">
    <property type="entry name" value="Proteasome_alpha"/>
</dbReference>
<dbReference type="OMA" id="CETHGIY"/>
<evidence type="ECO:0000256" key="2">
    <source>
        <dbReference type="PROSITE-ProRule" id="PRU00808"/>
    </source>
</evidence>
<dbReference type="SUPFAM" id="SSF56235">
    <property type="entry name" value="N-terminal nucleophile aminohydrolases (Ntn hydrolases)"/>
    <property type="match status" value="1"/>
</dbReference>
<evidence type="ECO:0000313" key="3">
    <source>
        <dbReference type="EMBL" id="ALC41902.1"/>
    </source>
</evidence>
<dbReference type="OrthoDB" id="431557at2759"/>
<dbReference type="Proteomes" id="UP000494163">
    <property type="component" value="Chromosome 2R"/>
</dbReference>
<comment type="similarity">
    <text evidence="2">Belongs to the peptidase T1A family.</text>
</comment>
<sequence>MHAKNAAMCVGLRTKDLIVMGLEKRAVDTLQVERTARKIVKIDDHIIMTFAGLTADARVLIKRAQSEAQSHKLNFERPATVEYMTRFLAKLKQRYTQSNGLRPYGVACLIGGFDDQGEPHLFQTEPSGIFYEWSANTTGRLGATVREYLEKNVASMVASPDEHMAVKHVVRALLTCTSLDASFYEIAVLKHREPMRMVKADLLAFLVKQIKQENAEEEARNKRQALK</sequence>
<organism evidence="3 4">
    <name type="scientific">Drosophila busckii</name>
    <name type="common">Fruit fly</name>
    <dbReference type="NCBI Taxonomy" id="30019"/>
    <lineage>
        <taxon>Eukaryota</taxon>
        <taxon>Metazoa</taxon>
        <taxon>Ecdysozoa</taxon>
        <taxon>Arthropoda</taxon>
        <taxon>Hexapoda</taxon>
        <taxon>Insecta</taxon>
        <taxon>Pterygota</taxon>
        <taxon>Neoptera</taxon>
        <taxon>Endopterygota</taxon>
        <taxon>Diptera</taxon>
        <taxon>Brachycera</taxon>
        <taxon>Muscomorpha</taxon>
        <taxon>Ephydroidea</taxon>
        <taxon>Drosophilidae</taxon>
        <taxon>Drosophila</taxon>
    </lineage>
</organism>
<reference evidence="3 4" key="1">
    <citation type="submission" date="2015-08" db="EMBL/GenBank/DDBJ databases">
        <title>Ancestral chromatin configuration constrains chromatin evolution on differentiating sex chromosomes in Drosophila.</title>
        <authorList>
            <person name="Zhou Q."/>
            <person name="Bachtrog D."/>
        </authorList>
    </citation>
    <scope>NUCLEOTIDE SEQUENCE [LARGE SCALE GENOMIC DNA]</scope>
    <source>
        <tissue evidence="3">Whole larvae</tissue>
    </source>
</reference>
<dbReference type="EMBL" id="CP012524">
    <property type="protein sequence ID" value="ALC41902.1"/>
    <property type="molecule type" value="Genomic_DNA"/>
</dbReference>
<keyword evidence="1 2" id="KW-0647">Proteasome</keyword>
<proteinExistence type="inferred from homology"/>
<dbReference type="GO" id="GO:0019773">
    <property type="term" value="C:proteasome core complex, alpha-subunit complex"/>
    <property type="evidence" value="ECO:0007669"/>
    <property type="project" value="UniProtKB-UniRule"/>
</dbReference>
<accession>A0A0M4EDC9</accession>
<evidence type="ECO:0000256" key="1">
    <source>
        <dbReference type="ARBA" id="ARBA00022942"/>
    </source>
</evidence>
<dbReference type="Gene3D" id="3.60.20.10">
    <property type="entry name" value="Glutamine Phosphoribosylpyrophosphate, subunit 1, domain 1"/>
    <property type="match status" value="1"/>
</dbReference>
<protein>
    <submittedName>
        <fullName evidence="3">Pros28.1B</fullName>
    </submittedName>
</protein>
<dbReference type="PROSITE" id="PS51475">
    <property type="entry name" value="PROTEASOME_ALPHA_2"/>
    <property type="match status" value="1"/>
</dbReference>